<dbReference type="PROSITE" id="PS00028">
    <property type="entry name" value="ZINC_FINGER_C2H2_1"/>
    <property type="match status" value="2"/>
</dbReference>
<keyword evidence="1" id="KW-0479">Metal-binding</keyword>
<feature type="compositionally biased region" description="Polar residues" evidence="2">
    <location>
        <begin position="557"/>
        <end position="568"/>
    </location>
</feature>
<dbReference type="PROSITE" id="PS50157">
    <property type="entry name" value="ZINC_FINGER_C2H2_2"/>
    <property type="match status" value="2"/>
</dbReference>
<dbReference type="RefSeq" id="XP_005185413.2">
    <property type="nucleotide sequence ID" value="XM_005185356.4"/>
</dbReference>
<dbReference type="InterPro" id="IPR013087">
    <property type="entry name" value="Znf_C2H2_type"/>
</dbReference>
<feature type="region of interest" description="Disordered" evidence="2">
    <location>
        <begin position="748"/>
        <end position="851"/>
    </location>
</feature>
<evidence type="ECO:0000256" key="2">
    <source>
        <dbReference type="SAM" id="MobiDB-lite"/>
    </source>
</evidence>
<dbReference type="KEGG" id="mde:101894874"/>
<evidence type="ECO:0000256" key="1">
    <source>
        <dbReference type="PROSITE-ProRule" id="PRU00042"/>
    </source>
</evidence>
<keyword evidence="1" id="KW-0863">Zinc-finger</keyword>
<reference evidence="4" key="1">
    <citation type="submission" date="2020-05" db="UniProtKB">
        <authorList>
            <consortium name="EnsemblMetazoa"/>
        </authorList>
    </citation>
    <scope>IDENTIFICATION</scope>
    <source>
        <strain evidence="4">Aabys</strain>
    </source>
</reference>
<feature type="compositionally biased region" description="Acidic residues" evidence="2">
    <location>
        <begin position="888"/>
        <end position="897"/>
    </location>
</feature>
<feature type="region of interest" description="Disordered" evidence="2">
    <location>
        <begin position="663"/>
        <end position="690"/>
    </location>
</feature>
<feature type="compositionally biased region" description="Polar residues" evidence="2">
    <location>
        <begin position="875"/>
        <end position="887"/>
    </location>
</feature>
<dbReference type="VEuPathDB" id="VectorBase:MDOA005461"/>
<sequence length="897" mass="98823">MDNISRRSSLMDASCMTATSVYLSFDSESTIAGQTCYRTLEGDISAISNISKVEDVCDKTEEKHGNSTLENQNSSVEASPLKTVKKMDVITTNSPLRVLPKNIMREYKALCSTPSKEQLLKTVDVTRGSEANRYDDLGVAFLGVDDGLPAFFPPPPPSTQSVQQRHHNQRCEDNKENISDGSTLSVSSSVEIATSVIERKCLNSVSSVGLMVMEECATAEQNVTEVVIESVHGCNEIQDAQVKDQIIRVQNVEITNVDYNEMGNNVPSEMEFKTDSNMEAGENNVQTDNVIDDLENKNNISNEVVNEILFVIEEEFSQTTPEIHNEVSGSSETNHDPMKNTKNPDTSECEIVAISKDKTSSCEEPILELGTVIEHQEFTKNNEVQVPTTITEQPNLSQKVNEKPKIPVLKSFGRRSVCEPNLQTNKPSRILNSKGSKRQSILPTLTRKQTTTTEVETEIPMLMNKMLKISNSSTKEETKCDKTDHGTTAETKRILKPTTKQLDKRRSVMSTGTTKGRSSLLPSALGEKRPFSFTQRMSVIVKTTLNSPARKMARKSTMATSSTHLQQQHQRRSMIASRKSDAKVEASVRRSMLPSSKIGTTNNTKARAGLLAPVKEIATQKKTADVGKAPVPGMLKIQESTVLSCPSCKEKFRIKSLLDAHRRSHEGDVTPVQKKPITSQQTIKPAPQPHSILDTSNKCKYCDKQFALVRALHQHLMLHCSKIPPGEKKKLHYTELDHVEKARLPNVFHRGNGSSHSSANSVQATPHLPGKMNAPSLATNTAQKSSYVAKKPADFSGEKDLKSKPVESTPSNSTGAHSNTISLNNTTSSSCVGSIQKPKKSSAHSGVYRTPSKSVPCHICKLTFKSILDYTNHSLSTHGQKNQNNDDFSAEDELQMT</sequence>
<dbReference type="AlphaFoldDB" id="A0A1I8MJ70"/>
<accession>A0A1I8MJ70</accession>
<feature type="domain" description="C2H2-type" evidence="3">
    <location>
        <begin position="643"/>
        <end position="670"/>
    </location>
</feature>
<feature type="compositionally biased region" description="Basic and acidic residues" evidence="2">
    <location>
        <begin position="169"/>
        <end position="178"/>
    </location>
</feature>
<feature type="region of interest" description="Disordered" evidence="2">
    <location>
        <begin position="320"/>
        <end position="345"/>
    </location>
</feature>
<feature type="region of interest" description="Disordered" evidence="2">
    <location>
        <begin position="875"/>
        <end position="897"/>
    </location>
</feature>
<dbReference type="VEuPathDB" id="VectorBase:MDOMA2_006262"/>
<feature type="domain" description="C2H2-type" evidence="3">
    <location>
        <begin position="697"/>
        <end position="724"/>
    </location>
</feature>
<organism evidence="4">
    <name type="scientific">Musca domestica</name>
    <name type="common">House fly</name>
    <dbReference type="NCBI Taxonomy" id="7370"/>
    <lineage>
        <taxon>Eukaryota</taxon>
        <taxon>Metazoa</taxon>
        <taxon>Ecdysozoa</taxon>
        <taxon>Arthropoda</taxon>
        <taxon>Hexapoda</taxon>
        <taxon>Insecta</taxon>
        <taxon>Pterygota</taxon>
        <taxon>Neoptera</taxon>
        <taxon>Endopterygota</taxon>
        <taxon>Diptera</taxon>
        <taxon>Brachycera</taxon>
        <taxon>Muscomorpha</taxon>
        <taxon>Muscoidea</taxon>
        <taxon>Muscidae</taxon>
        <taxon>Musca</taxon>
    </lineage>
</organism>
<name>A0A1I8MJ70_MUSDO</name>
<dbReference type="Gene3D" id="3.30.160.60">
    <property type="entry name" value="Classic Zinc Finger"/>
    <property type="match status" value="1"/>
</dbReference>
<dbReference type="OrthoDB" id="8020061at2759"/>
<feature type="compositionally biased region" description="Polar residues" evidence="2">
    <location>
        <begin position="806"/>
        <end position="817"/>
    </location>
</feature>
<keyword evidence="1" id="KW-0862">Zinc</keyword>
<dbReference type="eggNOG" id="ENOG502T7XC">
    <property type="taxonomic scope" value="Eukaryota"/>
</dbReference>
<dbReference type="EnsemblMetazoa" id="MDOA005461-RA">
    <property type="protein sequence ID" value="MDOA005461-PA"/>
    <property type="gene ID" value="MDOA005461"/>
</dbReference>
<gene>
    <name evidence="4" type="primary">101894874</name>
</gene>
<protein>
    <recommendedName>
        <fullName evidence="3">C2H2-type domain-containing protein</fullName>
    </recommendedName>
</protein>
<dbReference type="InterPro" id="IPR036236">
    <property type="entry name" value="Znf_C2H2_sf"/>
</dbReference>
<feature type="region of interest" description="Disordered" evidence="2">
    <location>
        <begin position="155"/>
        <end position="183"/>
    </location>
</feature>
<feature type="compositionally biased region" description="Basic and acidic residues" evidence="2">
    <location>
        <begin position="791"/>
        <end position="805"/>
    </location>
</feature>
<feature type="compositionally biased region" description="Polar residues" evidence="2">
    <location>
        <begin position="508"/>
        <end position="521"/>
    </location>
</feature>
<feature type="compositionally biased region" description="Polar residues" evidence="2">
    <location>
        <begin position="776"/>
        <end position="786"/>
    </location>
</feature>
<evidence type="ECO:0000313" key="4">
    <source>
        <dbReference type="EnsemblMetazoa" id="MDOA005461-PA"/>
    </source>
</evidence>
<feature type="region of interest" description="Disordered" evidence="2">
    <location>
        <begin position="557"/>
        <end position="581"/>
    </location>
</feature>
<feature type="compositionally biased region" description="Polar residues" evidence="2">
    <location>
        <begin position="752"/>
        <end position="764"/>
    </location>
</feature>
<feature type="compositionally biased region" description="Low complexity" evidence="2">
    <location>
        <begin position="818"/>
        <end position="830"/>
    </location>
</feature>
<dbReference type="SMART" id="SM00355">
    <property type="entry name" value="ZnF_C2H2"/>
    <property type="match status" value="3"/>
</dbReference>
<feature type="region of interest" description="Disordered" evidence="2">
    <location>
        <begin position="500"/>
        <end position="523"/>
    </location>
</feature>
<evidence type="ECO:0000259" key="3">
    <source>
        <dbReference type="PROSITE" id="PS50157"/>
    </source>
</evidence>
<dbReference type="GO" id="GO:0008270">
    <property type="term" value="F:zinc ion binding"/>
    <property type="evidence" value="ECO:0007669"/>
    <property type="project" value="UniProtKB-KW"/>
</dbReference>
<dbReference type="SUPFAM" id="SSF57667">
    <property type="entry name" value="beta-beta-alpha zinc fingers"/>
    <property type="match status" value="1"/>
</dbReference>
<proteinExistence type="predicted"/>
<feature type="compositionally biased region" description="Polar residues" evidence="2">
    <location>
        <begin position="320"/>
        <end position="332"/>
    </location>
</feature>